<dbReference type="InterPro" id="IPR004764">
    <property type="entry name" value="MdtF-like"/>
</dbReference>
<accession>A0A963YTH9</accession>
<evidence type="ECO:0000256" key="4">
    <source>
        <dbReference type="ARBA" id="ARBA00022475"/>
    </source>
</evidence>
<feature type="transmembrane region" description="Helical" evidence="9">
    <location>
        <begin position="896"/>
        <end position="916"/>
    </location>
</feature>
<feature type="transmembrane region" description="Helical" evidence="9">
    <location>
        <begin position="922"/>
        <end position="946"/>
    </location>
</feature>
<comment type="subcellular location">
    <subcellularLocation>
        <location evidence="1 9">Cell inner membrane</location>
        <topology evidence="1 9">Multi-pass membrane protein</topology>
    </subcellularLocation>
</comment>
<dbReference type="Gene3D" id="3.30.70.1320">
    <property type="entry name" value="Multidrug efflux transporter AcrB pore domain like"/>
    <property type="match status" value="1"/>
</dbReference>
<dbReference type="NCBIfam" id="NF000282">
    <property type="entry name" value="RND_permease_1"/>
    <property type="match status" value="1"/>
</dbReference>
<dbReference type="InterPro" id="IPR001036">
    <property type="entry name" value="Acrflvin-R"/>
</dbReference>
<keyword evidence="7 9" id="KW-1133">Transmembrane helix</keyword>
<dbReference type="FunFam" id="3.30.70.1430:FF:000001">
    <property type="entry name" value="Efflux pump membrane transporter"/>
    <property type="match status" value="1"/>
</dbReference>
<dbReference type="Gene3D" id="3.30.2090.10">
    <property type="entry name" value="Multidrug efflux transporter AcrB TolC docking domain, DN and DC subdomains"/>
    <property type="match status" value="2"/>
</dbReference>
<dbReference type="FunFam" id="1.20.1640.10:FF:000001">
    <property type="entry name" value="Efflux pump membrane transporter"/>
    <property type="match status" value="1"/>
</dbReference>
<evidence type="ECO:0000256" key="5">
    <source>
        <dbReference type="ARBA" id="ARBA00022519"/>
    </source>
</evidence>
<reference evidence="10" key="1">
    <citation type="journal article" date="2021" name="Microorganisms">
        <title>Acidisoma silvae sp. nov. and Acidisomacellulosilytica sp. nov., Two Acidophilic Bacteria Isolated from Decaying Wood, Hydrolyzing Cellulose and Producing Poly-3-hydroxybutyrate.</title>
        <authorList>
            <person name="Mieszkin S."/>
            <person name="Pouder E."/>
            <person name="Uroz S."/>
            <person name="Simon-Colin C."/>
            <person name="Alain K."/>
        </authorList>
    </citation>
    <scope>NUCLEOTIDE SEQUENCE</scope>
    <source>
        <strain evidence="10">HW T2.11</strain>
    </source>
</reference>
<feature type="transmembrane region" description="Helical" evidence="9">
    <location>
        <begin position="366"/>
        <end position="390"/>
    </location>
</feature>
<evidence type="ECO:0000256" key="1">
    <source>
        <dbReference type="ARBA" id="ARBA00004429"/>
    </source>
</evidence>
<feature type="transmembrane region" description="Helical" evidence="9">
    <location>
        <begin position="971"/>
        <end position="991"/>
    </location>
</feature>
<comment type="caution">
    <text evidence="10">The sequence shown here is derived from an EMBL/GenBank/DDBJ whole genome shotgun (WGS) entry which is preliminary data.</text>
</comment>
<keyword evidence="4" id="KW-1003">Cell membrane</keyword>
<dbReference type="InterPro" id="IPR027463">
    <property type="entry name" value="AcrB_DN_DC_subdom"/>
</dbReference>
<feature type="transmembrane region" description="Helical" evidence="9">
    <location>
        <begin position="12"/>
        <end position="32"/>
    </location>
</feature>
<feature type="transmembrane region" description="Helical" evidence="9">
    <location>
        <begin position="871"/>
        <end position="889"/>
    </location>
</feature>
<dbReference type="GO" id="GO:0005886">
    <property type="term" value="C:plasma membrane"/>
    <property type="evidence" value="ECO:0007669"/>
    <property type="project" value="UniProtKB-SubCell"/>
</dbReference>
<keyword evidence="11" id="KW-1185">Reference proteome</keyword>
<dbReference type="GO" id="GO:0009636">
    <property type="term" value="P:response to toxic substance"/>
    <property type="evidence" value="ECO:0007669"/>
    <property type="project" value="UniProtKB-ARBA"/>
</dbReference>
<proteinExistence type="inferred from homology"/>
<dbReference type="SUPFAM" id="SSF82693">
    <property type="entry name" value="Multidrug efflux transporter AcrB pore domain, PN1, PN2, PC1 and PC2 subdomains"/>
    <property type="match status" value="4"/>
</dbReference>
<dbReference type="GO" id="GO:0015562">
    <property type="term" value="F:efflux transmembrane transporter activity"/>
    <property type="evidence" value="ECO:0007669"/>
    <property type="project" value="InterPro"/>
</dbReference>
<feature type="transmembrane region" description="Helical" evidence="9">
    <location>
        <begin position="997"/>
        <end position="1029"/>
    </location>
</feature>
<evidence type="ECO:0000256" key="2">
    <source>
        <dbReference type="ARBA" id="ARBA00010942"/>
    </source>
</evidence>
<keyword evidence="8 9" id="KW-0472">Membrane</keyword>
<feature type="transmembrane region" description="Helical" evidence="9">
    <location>
        <begin position="340"/>
        <end position="359"/>
    </location>
</feature>
<gene>
    <name evidence="10" type="ORF">ASILVAE211_13265</name>
</gene>
<dbReference type="RefSeq" id="WP_227321814.1">
    <property type="nucleotide sequence ID" value="NZ_JAESVB010000005.1"/>
</dbReference>
<dbReference type="PRINTS" id="PR00702">
    <property type="entry name" value="ACRIFLAVINRP"/>
</dbReference>
<keyword evidence="6 9" id="KW-0812">Transmembrane</keyword>
<dbReference type="Gene3D" id="3.30.70.1440">
    <property type="entry name" value="Multidrug efflux transporter AcrB pore domain"/>
    <property type="match status" value="1"/>
</dbReference>
<evidence type="ECO:0000256" key="8">
    <source>
        <dbReference type="ARBA" id="ARBA00023136"/>
    </source>
</evidence>
<dbReference type="Gene3D" id="3.30.70.1430">
    <property type="entry name" value="Multidrug efflux transporter AcrB pore domain"/>
    <property type="match status" value="2"/>
</dbReference>
<evidence type="ECO:0000256" key="7">
    <source>
        <dbReference type="ARBA" id="ARBA00022989"/>
    </source>
</evidence>
<feature type="transmembrane region" description="Helical" evidence="9">
    <location>
        <begin position="438"/>
        <end position="458"/>
    </location>
</feature>
<dbReference type="EMBL" id="JAESVB010000005">
    <property type="protein sequence ID" value="MCB8876155.1"/>
    <property type="molecule type" value="Genomic_DNA"/>
</dbReference>
<dbReference type="SUPFAM" id="SSF82714">
    <property type="entry name" value="Multidrug efflux transporter AcrB TolC docking domain, DN and DC subdomains"/>
    <property type="match status" value="2"/>
</dbReference>
<keyword evidence="3 9" id="KW-0813">Transport</keyword>
<dbReference type="PANTHER" id="PTHR32063:SF13">
    <property type="entry name" value="MULTIDRUG EFFLUX PUMP SUBUNIT ACRB-RELATED"/>
    <property type="match status" value="1"/>
</dbReference>
<dbReference type="NCBIfam" id="TIGR00915">
    <property type="entry name" value="2A0602"/>
    <property type="match status" value="1"/>
</dbReference>
<dbReference type="Gene3D" id="1.20.1640.10">
    <property type="entry name" value="Multidrug efflux transporter AcrB transmembrane domain"/>
    <property type="match status" value="2"/>
</dbReference>
<comment type="similarity">
    <text evidence="2 9">Belongs to the resistance-nodulation-cell division (RND) (TC 2.A.6) family.</text>
</comment>
<protein>
    <recommendedName>
        <fullName evidence="9">Efflux pump membrane transporter</fullName>
    </recommendedName>
</protein>
<reference evidence="10" key="2">
    <citation type="submission" date="2021-01" db="EMBL/GenBank/DDBJ databases">
        <authorList>
            <person name="Mieszkin S."/>
            <person name="Pouder E."/>
            <person name="Alain K."/>
        </authorList>
    </citation>
    <scope>NUCLEOTIDE SEQUENCE</scope>
    <source>
        <strain evidence="10">HW T2.11</strain>
    </source>
</reference>
<dbReference type="GO" id="GO:0042910">
    <property type="term" value="F:xenobiotic transmembrane transporter activity"/>
    <property type="evidence" value="ECO:0007669"/>
    <property type="project" value="TreeGrafter"/>
</dbReference>
<dbReference type="AlphaFoldDB" id="A0A963YTH9"/>
<evidence type="ECO:0000313" key="11">
    <source>
        <dbReference type="Proteomes" id="UP000708298"/>
    </source>
</evidence>
<dbReference type="SUPFAM" id="SSF82866">
    <property type="entry name" value="Multidrug efflux transporter AcrB transmembrane domain"/>
    <property type="match status" value="2"/>
</dbReference>
<evidence type="ECO:0000256" key="9">
    <source>
        <dbReference type="RuleBase" id="RU364070"/>
    </source>
</evidence>
<feature type="transmembrane region" description="Helical" evidence="9">
    <location>
        <begin position="470"/>
        <end position="493"/>
    </location>
</feature>
<feature type="transmembrane region" description="Helical" evidence="9">
    <location>
        <begin position="396"/>
        <end position="417"/>
    </location>
</feature>
<evidence type="ECO:0000256" key="6">
    <source>
        <dbReference type="ARBA" id="ARBA00022692"/>
    </source>
</evidence>
<name>A0A963YTH9_9PROT</name>
<evidence type="ECO:0000313" key="10">
    <source>
        <dbReference type="EMBL" id="MCB8876155.1"/>
    </source>
</evidence>
<feature type="transmembrane region" description="Helical" evidence="9">
    <location>
        <begin position="537"/>
        <end position="554"/>
    </location>
</feature>
<evidence type="ECO:0000256" key="3">
    <source>
        <dbReference type="ARBA" id="ARBA00022448"/>
    </source>
</evidence>
<dbReference type="Pfam" id="PF00873">
    <property type="entry name" value="ACR_tran"/>
    <property type="match status" value="1"/>
</dbReference>
<dbReference type="PANTHER" id="PTHR32063">
    <property type="match status" value="1"/>
</dbReference>
<sequence length="1048" mass="112135">MSRFFINRPVFAWVIGIVIMMMGAISILQLPISQFPSIAPPEIAITVTYPGASAETVADTVIRPILQDMTGLDGLEYVNSQAQANGTMEIDLTFKQGTNPDIAQVQVQNKLSLAESVLPTEVTQEGISVVKQSRNFFLIVSLVSTDGSMDQHDLADYIASNLETPLTQITGVGNYTLFGSEYAMRIWVDPDKLYKYGLTIDDVTAAITAQNVQVSSGELGGLPATKGQRLDALIVGPSRFTDPSQFKSILLKVETDGSRVLLSDVADVELGAQSYSATALYNNHPASGIGLQLTPGANQLDVEKAVKTELATLQTRFPPGVQMTYPIDSKPYITLSLEDVIKTLAEAIALVFVVMLIFLQNFRATLIPTIAVPIVLLGTFGVLNILGYSINTLTMLAMVLAVGLLVDDAIVVVENVERLMEEKKLSPREAAIASMEEISGALVGIALVLSAVFLPMAFFGGSTGVIYRQFSITIISAMSLSVLVALILTPALCGTILKPRRSDPLVGNSPAAIFNRGFERARKGYGRGVSGMIRRSPITMFVFAAIVVGAGYLFTHMPSGFLPNEDQGLLLGQVSMPAGATAEQTSELLHDVTAWTLEHEKGTVQLVFTVTGFNFAGRAQNAGFIAIRMEDWSKRTRPDQTPAAVAMAINQHFFGNRAGQVFVLEPPAVLELGNASGFDFELQDAGNLGHAALYAARNQLLGMAAKDPLLMATRPNGLNDAPQYQLDIDREKASAYGVSIAAINDTIQGALASDYVNQFMRGGRVKQVYVQGVASARMLPSDIGKWYVNNSSGGMVPLSTFVSGHWVTGPQKVEIYNGLTSFEFQGAPAPGVSSGAAMAEIQKLVAKLPKGITFQWTGLSYEQVQAGSQTGPLYAISVLVVLLCLAALYESWPVPFAVMLVVPLGLIGTMAATALRGLDNDVYFQVGMLTTVGLAVKNAILIVEFAKHFYDSGMSLVESALEAARERLRPILMTSIAFICGTFPLAIATGAGASSRIAIGTAVVGGMLSATVLAIFFVPVFFVTVLGLFRVKPRPIEGKHHPIPAKEH</sequence>
<dbReference type="Proteomes" id="UP000708298">
    <property type="component" value="Unassembled WGS sequence"/>
</dbReference>
<organism evidence="10 11">
    <name type="scientific">Acidisoma silvae</name>
    <dbReference type="NCBI Taxonomy" id="2802396"/>
    <lineage>
        <taxon>Bacteria</taxon>
        <taxon>Pseudomonadati</taxon>
        <taxon>Pseudomonadota</taxon>
        <taxon>Alphaproteobacteria</taxon>
        <taxon>Acetobacterales</taxon>
        <taxon>Acidocellaceae</taxon>
        <taxon>Acidisoma</taxon>
    </lineage>
</organism>
<keyword evidence="5 9" id="KW-0997">Cell inner membrane</keyword>